<feature type="compositionally biased region" description="Gly residues" evidence="1">
    <location>
        <begin position="297"/>
        <end position="314"/>
    </location>
</feature>
<sequence>MTENRRCDGHRDDDWLDEDAAERLLRGESVMSGGAVAARLARLLAAAAAPAAADPEREEAAVAAFLTSCDTAPEAGPRDGPGAGPEQGSRDADFLSVVRLGRPVTVPGTALSARAARTGRMAGAPKSVKASAGALVVAMALCAAVLAASPGILPLPFDGDNVGSAPVHGGTPGSATPDGSGTAGPDGGSSPLTGGTADSPPGKGASSEPGHGTTPSPGRPASPANPSATPPPSAHSIAPQGSHGERDRQNVELCRAYVKAGGRLDDASSARLVAAAGSKRDVPKYCARVLAAAYLSGSGGAGNADGGKSGGTGDGHGKGDGRHD</sequence>
<evidence type="ECO:0000256" key="2">
    <source>
        <dbReference type="SAM" id="Phobius"/>
    </source>
</evidence>
<evidence type="ECO:0000313" key="3">
    <source>
        <dbReference type="EMBL" id="MFI9099703.1"/>
    </source>
</evidence>
<accession>A0ABW8BZV7</accession>
<keyword evidence="4" id="KW-1185">Reference proteome</keyword>
<gene>
    <name evidence="3" type="ORF">ACIGXA_04195</name>
</gene>
<reference evidence="3 4" key="1">
    <citation type="submission" date="2024-10" db="EMBL/GenBank/DDBJ databases">
        <title>The Natural Products Discovery Center: Release of the First 8490 Sequenced Strains for Exploring Actinobacteria Biosynthetic Diversity.</title>
        <authorList>
            <person name="Kalkreuter E."/>
            <person name="Kautsar S.A."/>
            <person name="Yang D."/>
            <person name="Bader C.D."/>
            <person name="Teijaro C.N."/>
            <person name="Fluegel L."/>
            <person name="Davis C.M."/>
            <person name="Simpson J.R."/>
            <person name="Lauterbach L."/>
            <person name="Steele A.D."/>
            <person name="Gui C."/>
            <person name="Meng S."/>
            <person name="Li G."/>
            <person name="Viehrig K."/>
            <person name="Ye F."/>
            <person name="Su P."/>
            <person name="Kiefer A.F."/>
            <person name="Nichols A."/>
            <person name="Cepeda A.J."/>
            <person name="Yan W."/>
            <person name="Fan B."/>
            <person name="Jiang Y."/>
            <person name="Adhikari A."/>
            <person name="Zheng C.-J."/>
            <person name="Schuster L."/>
            <person name="Cowan T.M."/>
            <person name="Smanski M.J."/>
            <person name="Chevrette M.G."/>
            <person name="De Carvalho L.P.S."/>
            <person name="Shen B."/>
        </authorList>
    </citation>
    <scope>NUCLEOTIDE SEQUENCE [LARGE SCALE GENOMIC DNA]</scope>
    <source>
        <strain evidence="3 4">NPDC053399</strain>
    </source>
</reference>
<protein>
    <submittedName>
        <fullName evidence="3">Uncharacterized protein</fullName>
    </submittedName>
</protein>
<evidence type="ECO:0000256" key="1">
    <source>
        <dbReference type="SAM" id="MobiDB-lite"/>
    </source>
</evidence>
<evidence type="ECO:0000313" key="4">
    <source>
        <dbReference type="Proteomes" id="UP001614394"/>
    </source>
</evidence>
<comment type="caution">
    <text evidence="3">The sequence shown here is derived from an EMBL/GenBank/DDBJ whole genome shotgun (WGS) entry which is preliminary data.</text>
</comment>
<dbReference type="EMBL" id="JBITYG010000001">
    <property type="protein sequence ID" value="MFI9099703.1"/>
    <property type="molecule type" value="Genomic_DNA"/>
</dbReference>
<keyword evidence="2" id="KW-0472">Membrane</keyword>
<keyword evidence="2" id="KW-1133">Transmembrane helix</keyword>
<name>A0ABW8BZV7_9ACTN</name>
<feature type="region of interest" description="Disordered" evidence="1">
    <location>
        <begin position="296"/>
        <end position="324"/>
    </location>
</feature>
<dbReference type="RefSeq" id="WP_399644229.1">
    <property type="nucleotide sequence ID" value="NZ_JBITYG010000001.1"/>
</dbReference>
<organism evidence="3 4">
    <name type="scientific">Streptomyces fildesensis</name>
    <dbReference type="NCBI Taxonomy" id="375757"/>
    <lineage>
        <taxon>Bacteria</taxon>
        <taxon>Bacillati</taxon>
        <taxon>Actinomycetota</taxon>
        <taxon>Actinomycetes</taxon>
        <taxon>Kitasatosporales</taxon>
        <taxon>Streptomycetaceae</taxon>
        <taxon>Streptomyces</taxon>
    </lineage>
</organism>
<proteinExistence type="predicted"/>
<feature type="region of interest" description="Disordered" evidence="1">
    <location>
        <begin position="71"/>
        <end position="90"/>
    </location>
</feature>
<dbReference type="Proteomes" id="UP001614394">
    <property type="component" value="Unassembled WGS sequence"/>
</dbReference>
<feature type="compositionally biased region" description="Basic and acidic residues" evidence="1">
    <location>
        <begin position="315"/>
        <end position="324"/>
    </location>
</feature>
<keyword evidence="2" id="KW-0812">Transmembrane</keyword>
<feature type="transmembrane region" description="Helical" evidence="2">
    <location>
        <begin position="130"/>
        <end position="153"/>
    </location>
</feature>
<feature type="region of interest" description="Disordered" evidence="1">
    <location>
        <begin position="164"/>
        <end position="250"/>
    </location>
</feature>